<evidence type="ECO:0000313" key="1">
    <source>
        <dbReference type="EMBL" id="RKS74190.1"/>
    </source>
</evidence>
<protein>
    <submittedName>
        <fullName evidence="1">Uncharacterized protein</fullName>
    </submittedName>
</protein>
<evidence type="ECO:0000313" key="2">
    <source>
        <dbReference type="Proteomes" id="UP000268233"/>
    </source>
</evidence>
<organism evidence="1 2">
    <name type="scientific">Haloarcula quadrata</name>
    <dbReference type="NCBI Taxonomy" id="182779"/>
    <lineage>
        <taxon>Archaea</taxon>
        <taxon>Methanobacteriati</taxon>
        <taxon>Methanobacteriota</taxon>
        <taxon>Stenosarchaea group</taxon>
        <taxon>Halobacteria</taxon>
        <taxon>Halobacteriales</taxon>
        <taxon>Haloarculaceae</taxon>
        <taxon>Haloarcula</taxon>
    </lineage>
</organism>
<dbReference type="AlphaFoldDB" id="A0A495QMI7"/>
<accession>A0A495QMI7</accession>
<dbReference type="Proteomes" id="UP000268233">
    <property type="component" value="Unassembled WGS sequence"/>
</dbReference>
<name>A0A495QMI7_9EURY</name>
<proteinExistence type="predicted"/>
<dbReference type="EMBL" id="RBWW01000005">
    <property type="protein sequence ID" value="RKS74190.1"/>
    <property type="molecule type" value="Genomic_DNA"/>
</dbReference>
<dbReference type="RefSeq" id="WP_167467426.1">
    <property type="nucleotide sequence ID" value="NZ_RBWW01000005.1"/>
</dbReference>
<gene>
    <name evidence="1" type="ORF">BDK61_4776</name>
</gene>
<keyword evidence="2" id="KW-1185">Reference proteome</keyword>
<comment type="caution">
    <text evidence="1">The sequence shown here is derived from an EMBL/GenBank/DDBJ whole genome shotgun (WGS) entry which is preliminary data.</text>
</comment>
<reference evidence="1 2" key="1">
    <citation type="submission" date="2018-10" db="EMBL/GenBank/DDBJ databases">
        <title>Genomic Encyclopedia of Archaeal and Bacterial Type Strains, Phase II (KMG-II): from individual species to whole genera.</title>
        <authorList>
            <person name="Goeker M."/>
        </authorList>
    </citation>
    <scope>NUCLEOTIDE SEQUENCE [LARGE SCALE GENOMIC DNA]</scope>
    <source>
        <strain evidence="1 2">DSM 11927</strain>
    </source>
</reference>
<sequence length="46" mass="4989">MASESDVTVDRVVEVADLVADEADADTEAVLLDALGRVRKRGWTDE</sequence>